<evidence type="ECO:0000256" key="1">
    <source>
        <dbReference type="SAM" id="MobiDB-lite"/>
    </source>
</evidence>
<dbReference type="AlphaFoldDB" id="A0A5B6WU58"/>
<accession>A0A5B6WU58</accession>
<dbReference type="EMBL" id="SMMG02000002">
    <property type="protein sequence ID" value="KAA3484866.1"/>
    <property type="molecule type" value="Genomic_DNA"/>
</dbReference>
<protein>
    <submittedName>
        <fullName evidence="2">Retrotransposon gag domain-containing 1</fullName>
    </submittedName>
</protein>
<evidence type="ECO:0000313" key="3">
    <source>
        <dbReference type="Proteomes" id="UP000325315"/>
    </source>
</evidence>
<reference evidence="3" key="1">
    <citation type="journal article" date="2019" name="Plant Biotechnol. J.">
        <title>Genome sequencing of the Australian wild diploid species Gossypium australe highlights disease resistance and delayed gland morphogenesis.</title>
        <authorList>
            <person name="Cai Y."/>
            <person name="Cai X."/>
            <person name="Wang Q."/>
            <person name="Wang P."/>
            <person name="Zhang Y."/>
            <person name="Cai C."/>
            <person name="Xu Y."/>
            <person name="Wang K."/>
            <person name="Zhou Z."/>
            <person name="Wang C."/>
            <person name="Geng S."/>
            <person name="Li B."/>
            <person name="Dong Q."/>
            <person name="Hou Y."/>
            <person name="Wang H."/>
            <person name="Ai P."/>
            <person name="Liu Z."/>
            <person name="Yi F."/>
            <person name="Sun M."/>
            <person name="An G."/>
            <person name="Cheng J."/>
            <person name="Zhang Y."/>
            <person name="Shi Q."/>
            <person name="Xie Y."/>
            <person name="Shi X."/>
            <person name="Chang Y."/>
            <person name="Huang F."/>
            <person name="Chen Y."/>
            <person name="Hong S."/>
            <person name="Mi L."/>
            <person name="Sun Q."/>
            <person name="Zhang L."/>
            <person name="Zhou B."/>
            <person name="Peng R."/>
            <person name="Zhang X."/>
            <person name="Liu F."/>
        </authorList>
    </citation>
    <scope>NUCLEOTIDE SEQUENCE [LARGE SCALE GENOMIC DNA]</scope>
    <source>
        <strain evidence="3">cv. PA1801</strain>
    </source>
</reference>
<evidence type="ECO:0000313" key="2">
    <source>
        <dbReference type="EMBL" id="KAA3484866.1"/>
    </source>
</evidence>
<gene>
    <name evidence="2" type="ORF">EPI10_006920</name>
</gene>
<proteinExistence type="predicted"/>
<organism evidence="2 3">
    <name type="scientific">Gossypium australe</name>
    <dbReference type="NCBI Taxonomy" id="47621"/>
    <lineage>
        <taxon>Eukaryota</taxon>
        <taxon>Viridiplantae</taxon>
        <taxon>Streptophyta</taxon>
        <taxon>Embryophyta</taxon>
        <taxon>Tracheophyta</taxon>
        <taxon>Spermatophyta</taxon>
        <taxon>Magnoliopsida</taxon>
        <taxon>eudicotyledons</taxon>
        <taxon>Gunneridae</taxon>
        <taxon>Pentapetalae</taxon>
        <taxon>rosids</taxon>
        <taxon>malvids</taxon>
        <taxon>Malvales</taxon>
        <taxon>Malvaceae</taxon>
        <taxon>Malvoideae</taxon>
        <taxon>Gossypium</taxon>
    </lineage>
</organism>
<name>A0A5B6WU58_9ROSI</name>
<comment type="caution">
    <text evidence="2">The sequence shown here is derived from an EMBL/GenBank/DDBJ whole genome shotgun (WGS) entry which is preliminary data.</text>
</comment>
<feature type="compositionally biased region" description="Low complexity" evidence="1">
    <location>
        <begin position="1"/>
        <end position="18"/>
    </location>
</feature>
<feature type="region of interest" description="Disordered" evidence="1">
    <location>
        <begin position="1"/>
        <end position="22"/>
    </location>
</feature>
<dbReference type="PANTHER" id="PTHR34482:SF36">
    <property type="entry name" value="RETROTRANSPOSON GAG DOMAIN-CONTAINING PROTEIN"/>
    <property type="match status" value="1"/>
</dbReference>
<dbReference type="OrthoDB" id="2272416at2759"/>
<dbReference type="Proteomes" id="UP000325315">
    <property type="component" value="Unassembled WGS sequence"/>
</dbReference>
<dbReference type="PANTHER" id="PTHR34482">
    <property type="entry name" value="DNA DAMAGE-INDUCIBLE PROTEIN 1-LIKE"/>
    <property type="match status" value="1"/>
</dbReference>
<keyword evidence="3" id="KW-1185">Reference proteome</keyword>
<sequence length="140" mass="16661">MLDPSTLSYSSTRSSSSSRAEEFWASKDDDSERAEFWLENTIRVFDELSCTLEECLKCAVSHLRDSTYRWWNTLVLVVPRERQGHMSVTDYEWEFVRLNKYARECVSTEAVMCKRFEDGLNEDIRLYIEPVKPKSWLKRR</sequence>